<keyword evidence="4" id="KW-1185">Reference proteome</keyword>
<sequence>MSNLQSKELLQNISALLENARKKVAVAVNQTMVLTYFEIGRMIVEDEQNGEKRAEYGKAVLKDLSSHLTVRFGKGFSVENLDRMRFFYKTYSEKISSTALTNSQNQISSTPSTNLEIEQKLSELLKISQIPSLNFNLSWSHYLKLMRIKDINERRFYEIESFKNNWSLRELQRQYDSALYTRLSLSKNKEEIIQLSEKGQIFEKPKDLIKDPYILEFLGLPERSSYSENDLESGLIDKLEHFLLELGTGFTFVARQNRITFDEKHFKIDLVFYNRILKCFVLIDLKIGELKHQDIGQMQMYVNFYDREVKLNDENKTIGIILCQDKSEALVRYTLPEDNEQIFASKYLTVLPSKEDFINILNSDNGKIS</sequence>
<comment type="caution">
    <text evidence="3">The sequence shown here is derived from an EMBL/GenBank/DDBJ whole genome shotgun (WGS) entry which is preliminary data.</text>
</comment>
<dbReference type="InterPro" id="IPR053148">
    <property type="entry name" value="PD-DEXK-like_domain"/>
</dbReference>
<reference evidence="4" key="1">
    <citation type="submission" date="2023-07" db="EMBL/GenBank/DDBJ databases">
        <title>Chryseobacterium sp. strain PBS4-4 Genome sequencing and assembly.</title>
        <authorList>
            <person name="Jung Y."/>
        </authorList>
    </citation>
    <scope>NUCLEOTIDE SEQUENCE [LARGE SCALE GENOMIC DNA]</scope>
    <source>
        <strain evidence="4">PBS4-4</strain>
    </source>
</reference>
<evidence type="ECO:0000259" key="1">
    <source>
        <dbReference type="Pfam" id="PF06250"/>
    </source>
</evidence>
<dbReference type="Proteomes" id="UP001208649">
    <property type="component" value="Unassembled WGS sequence"/>
</dbReference>
<protein>
    <submittedName>
        <fullName evidence="3">PDDEXK nuclease domain-containing protein</fullName>
    </submittedName>
</protein>
<feature type="domain" description="YhcG PDDEXK nuclease" evidence="1">
    <location>
        <begin position="207"/>
        <end position="355"/>
    </location>
</feature>
<dbReference type="Pfam" id="PF06250">
    <property type="entry name" value="YhcG_C"/>
    <property type="match status" value="1"/>
</dbReference>
<dbReference type="PANTHER" id="PTHR30547">
    <property type="entry name" value="UNCHARACTERIZED PROTEIN YHCG-RELATED"/>
    <property type="match status" value="1"/>
</dbReference>
<dbReference type="Gene3D" id="3.40.1350.10">
    <property type="match status" value="1"/>
</dbReference>
<dbReference type="EMBL" id="JAOTEM010000002">
    <property type="protein sequence ID" value="MCU7617352.1"/>
    <property type="molecule type" value="Genomic_DNA"/>
</dbReference>
<organism evidence="3 4">
    <name type="scientific">Chryseobacterium edaphi</name>
    <dbReference type="NCBI Taxonomy" id="2976532"/>
    <lineage>
        <taxon>Bacteria</taxon>
        <taxon>Pseudomonadati</taxon>
        <taxon>Bacteroidota</taxon>
        <taxon>Flavobacteriia</taxon>
        <taxon>Flavobacteriales</taxon>
        <taxon>Weeksellaceae</taxon>
        <taxon>Chryseobacterium group</taxon>
        <taxon>Chryseobacterium</taxon>
    </lineage>
</organism>
<dbReference type="InterPro" id="IPR011856">
    <property type="entry name" value="tRNA_endonuc-like_dom_sf"/>
</dbReference>
<gene>
    <name evidence="3" type="ORF">NZ698_09085</name>
</gene>
<name>A0ABT2W561_9FLAO</name>
<proteinExistence type="predicted"/>
<evidence type="ECO:0000313" key="4">
    <source>
        <dbReference type="Proteomes" id="UP001208649"/>
    </source>
</evidence>
<accession>A0ABT2W561</accession>
<dbReference type="InterPro" id="IPR041527">
    <property type="entry name" value="YhcG_N"/>
</dbReference>
<dbReference type="InterPro" id="IPR009362">
    <property type="entry name" value="YhcG_C"/>
</dbReference>
<dbReference type="Pfam" id="PF17761">
    <property type="entry name" value="DUF1016_N"/>
    <property type="match status" value="1"/>
</dbReference>
<evidence type="ECO:0000313" key="3">
    <source>
        <dbReference type="EMBL" id="MCU7617352.1"/>
    </source>
</evidence>
<dbReference type="RefSeq" id="WP_263002799.1">
    <property type="nucleotide sequence ID" value="NZ_JAOTEM010000002.1"/>
</dbReference>
<feature type="domain" description="YhcG N-terminal" evidence="2">
    <location>
        <begin position="13"/>
        <end position="182"/>
    </location>
</feature>
<evidence type="ECO:0000259" key="2">
    <source>
        <dbReference type="Pfam" id="PF17761"/>
    </source>
</evidence>
<dbReference type="PANTHER" id="PTHR30547:SF5">
    <property type="entry name" value="NUCLEASE YHCG-RELATED"/>
    <property type="match status" value="1"/>
</dbReference>